<sequence>MVTDNGKNSNTDLQQFGELCWYIGLRGHHTTPLMLTFSPEWTLSHVNMSSAKNSIVFWILILHLTLLQSNLTTPKYHHLTAQYCCRRKV</sequence>
<accession>A0A016VU38</accession>
<evidence type="ECO:0000313" key="2">
    <source>
        <dbReference type="Proteomes" id="UP000024635"/>
    </source>
</evidence>
<protein>
    <submittedName>
        <fullName evidence="1">Uncharacterized protein</fullName>
    </submittedName>
</protein>
<dbReference type="AlphaFoldDB" id="A0A016VU38"/>
<comment type="caution">
    <text evidence="1">The sequence shown here is derived from an EMBL/GenBank/DDBJ whole genome shotgun (WGS) entry which is preliminary data.</text>
</comment>
<organism evidence="1 2">
    <name type="scientific">Ancylostoma ceylanicum</name>
    <dbReference type="NCBI Taxonomy" id="53326"/>
    <lineage>
        <taxon>Eukaryota</taxon>
        <taxon>Metazoa</taxon>
        <taxon>Ecdysozoa</taxon>
        <taxon>Nematoda</taxon>
        <taxon>Chromadorea</taxon>
        <taxon>Rhabditida</taxon>
        <taxon>Rhabditina</taxon>
        <taxon>Rhabditomorpha</taxon>
        <taxon>Strongyloidea</taxon>
        <taxon>Ancylostomatidae</taxon>
        <taxon>Ancylostomatinae</taxon>
        <taxon>Ancylostoma</taxon>
    </lineage>
</organism>
<keyword evidence="2" id="KW-1185">Reference proteome</keyword>
<gene>
    <name evidence="1" type="primary">Acey_s0004.g1853</name>
    <name evidence="1" type="ORF">Y032_0004g1853</name>
</gene>
<name>A0A016VU38_9BILA</name>
<dbReference type="EMBL" id="JARK01001340">
    <property type="protein sequence ID" value="EYC30925.1"/>
    <property type="molecule type" value="Genomic_DNA"/>
</dbReference>
<reference evidence="2" key="1">
    <citation type="journal article" date="2015" name="Nat. Genet.">
        <title>The genome and transcriptome of the zoonotic hookworm Ancylostoma ceylanicum identify infection-specific gene families.</title>
        <authorList>
            <person name="Schwarz E.M."/>
            <person name="Hu Y."/>
            <person name="Antoshechkin I."/>
            <person name="Miller M.M."/>
            <person name="Sternberg P.W."/>
            <person name="Aroian R.V."/>
        </authorList>
    </citation>
    <scope>NUCLEOTIDE SEQUENCE</scope>
    <source>
        <strain evidence="2">HY135</strain>
    </source>
</reference>
<dbReference type="Proteomes" id="UP000024635">
    <property type="component" value="Unassembled WGS sequence"/>
</dbReference>
<proteinExistence type="predicted"/>
<evidence type="ECO:0000313" key="1">
    <source>
        <dbReference type="EMBL" id="EYC30925.1"/>
    </source>
</evidence>